<feature type="transmembrane region" description="Helical" evidence="10">
    <location>
        <begin position="64"/>
        <end position="82"/>
    </location>
</feature>
<feature type="transmembrane region" description="Helical" evidence="10">
    <location>
        <begin position="846"/>
        <end position="862"/>
    </location>
</feature>
<dbReference type="Pfam" id="PF00122">
    <property type="entry name" value="E1-E2_ATPase"/>
    <property type="match status" value="1"/>
</dbReference>
<dbReference type="PANTHER" id="PTHR43294:SF20">
    <property type="entry name" value="P-TYPE ATPASE"/>
    <property type="match status" value="1"/>
</dbReference>
<dbReference type="Pfam" id="PF00689">
    <property type="entry name" value="Cation_ATPase_C"/>
    <property type="match status" value="1"/>
</dbReference>
<feature type="region of interest" description="Disordered" evidence="9">
    <location>
        <begin position="172"/>
        <end position="191"/>
    </location>
</feature>
<dbReference type="Gene3D" id="2.70.150.10">
    <property type="entry name" value="Calcium-transporting ATPase, cytoplasmic transduction domain A"/>
    <property type="match status" value="1"/>
</dbReference>
<dbReference type="PRINTS" id="PR00119">
    <property type="entry name" value="CATATPASE"/>
</dbReference>
<reference evidence="12 13" key="1">
    <citation type="submission" date="2016-10" db="EMBL/GenBank/DDBJ databases">
        <authorList>
            <person name="de Groot N.N."/>
        </authorList>
    </citation>
    <scope>NUCLEOTIDE SEQUENCE [LARGE SCALE GENOMIC DNA]</scope>
    <source>
        <strain evidence="12 13">CGMCC 1.9167</strain>
    </source>
</reference>
<evidence type="ECO:0000256" key="8">
    <source>
        <dbReference type="ARBA" id="ARBA00023136"/>
    </source>
</evidence>
<evidence type="ECO:0000313" key="12">
    <source>
        <dbReference type="EMBL" id="SFR57640.1"/>
    </source>
</evidence>
<gene>
    <name evidence="12" type="ORF">SAMN05216203_1524</name>
</gene>
<evidence type="ECO:0000256" key="6">
    <source>
        <dbReference type="ARBA" id="ARBA00022967"/>
    </source>
</evidence>
<dbReference type="GO" id="GO:0030007">
    <property type="term" value="P:intracellular potassium ion homeostasis"/>
    <property type="evidence" value="ECO:0007669"/>
    <property type="project" value="TreeGrafter"/>
</dbReference>
<dbReference type="SMART" id="SM00831">
    <property type="entry name" value="Cation_ATPase_N"/>
    <property type="match status" value="1"/>
</dbReference>
<comment type="similarity">
    <text evidence="2">Belongs to the cation transport ATPase (P-type) (TC 3.A.3) family. Type IIA subfamily.</text>
</comment>
<feature type="transmembrane region" description="Helical" evidence="10">
    <location>
        <begin position="88"/>
        <end position="104"/>
    </location>
</feature>
<feature type="transmembrane region" description="Helical" evidence="10">
    <location>
        <begin position="703"/>
        <end position="727"/>
    </location>
</feature>
<dbReference type="SFLD" id="SFLDG00002">
    <property type="entry name" value="C1.7:_P-type_atpase_like"/>
    <property type="match status" value="1"/>
</dbReference>
<keyword evidence="6" id="KW-1278">Translocase</keyword>
<dbReference type="InterPro" id="IPR050510">
    <property type="entry name" value="Cation_transp_ATPase_P-type"/>
</dbReference>
<dbReference type="InterPro" id="IPR023299">
    <property type="entry name" value="ATPase_P-typ_cyto_dom_N"/>
</dbReference>
<dbReference type="InterPro" id="IPR018303">
    <property type="entry name" value="ATPase_P-typ_P_site"/>
</dbReference>
<feature type="transmembrane region" description="Helical" evidence="10">
    <location>
        <begin position="874"/>
        <end position="894"/>
    </location>
</feature>
<dbReference type="GO" id="GO:0005391">
    <property type="term" value="F:P-type sodium:potassium-exchanging transporter activity"/>
    <property type="evidence" value="ECO:0007669"/>
    <property type="project" value="TreeGrafter"/>
</dbReference>
<keyword evidence="4" id="KW-0547">Nucleotide-binding</keyword>
<feature type="transmembrane region" description="Helical" evidence="10">
    <location>
        <begin position="733"/>
        <end position="751"/>
    </location>
</feature>
<keyword evidence="7 10" id="KW-1133">Transmembrane helix</keyword>
<feature type="transmembrane region" description="Helical" evidence="10">
    <location>
        <begin position="283"/>
        <end position="306"/>
    </location>
</feature>
<dbReference type="InterPro" id="IPR004014">
    <property type="entry name" value="ATPase_P-typ_cation-transptr_N"/>
</dbReference>
<dbReference type="PANTHER" id="PTHR43294">
    <property type="entry name" value="SODIUM/POTASSIUM-TRANSPORTING ATPASE SUBUNIT ALPHA"/>
    <property type="match status" value="1"/>
</dbReference>
<feature type="transmembrane region" description="Helical" evidence="10">
    <location>
        <begin position="771"/>
        <end position="795"/>
    </location>
</feature>
<dbReference type="GO" id="GO:0005886">
    <property type="term" value="C:plasma membrane"/>
    <property type="evidence" value="ECO:0007669"/>
    <property type="project" value="TreeGrafter"/>
</dbReference>
<evidence type="ECO:0000259" key="11">
    <source>
        <dbReference type="SMART" id="SM00831"/>
    </source>
</evidence>
<dbReference type="GO" id="GO:0006883">
    <property type="term" value="P:intracellular sodium ion homeostasis"/>
    <property type="evidence" value="ECO:0007669"/>
    <property type="project" value="TreeGrafter"/>
</dbReference>
<dbReference type="Proteomes" id="UP000198644">
    <property type="component" value="Unassembled WGS sequence"/>
</dbReference>
<dbReference type="STRING" id="650891.SAMN05216203_1524"/>
<evidence type="ECO:0000256" key="4">
    <source>
        <dbReference type="ARBA" id="ARBA00022741"/>
    </source>
</evidence>
<dbReference type="GO" id="GO:1990573">
    <property type="term" value="P:potassium ion import across plasma membrane"/>
    <property type="evidence" value="ECO:0007669"/>
    <property type="project" value="TreeGrafter"/>
</dbReference>
<evidence type="ECO:0000256" key="3">
    <source>
        <dbReference type="ARBA" id="ARBA00022692"/>
    </source>
</evidence>
<dbReference type="EMBL" id="FOYW01000001">
    <property type="protein sequence ID" value="SFR57640.1"/>
    <property type="molecule type" value="Genomic_DNA"/>
</dbReference>
<dbReference type="SUPFAM" id="SSF56784">
    <property type="entry name" value="HAD-like"/>
    <property type="match status" value="1"/>
</dbReference>
<dbReference type="InterPro" id="IPR023214">
    <property type="entry name" value="HAD_sf"/>
</dbReference>
<protein>
    <submittedName>
        <fullName evidence="12">Potassium and/or sodium efflux P-type ATPase</fullName>
    </submittedName>
</protein>
<dbReference type="GO" id="GO:0036376">
    <property type="term" value="P:sodium ion export across plasma membrane"/>
    <property type="evidence" value="ECO:0007669"/>
    <property type="project" value="TreeGrafter"/>
</dbReference>
<feature type="compositionally biased region" description="Basic and acidic residues" evidence="9">
    <location>
        <begin position="34"/>
        <end position="51"/>
    </location>
</feature>
<feature type="transmembrane region" description="Helical" evidence="10">
    <location>
        <begin position="251"/>
        <end position="271"/>
    </location>
</feature>
<dbReference type="NCBIfam" id="TIGR01494">
    <property type="entry name" value="ATPase_P-type"/>
    <property type="match status" value="3"/>
</dbReference>
<dbReference type="AlphaFoldDB" id="A0A1I6HTR5"/>
<feature type="region of interest" description="Disordered" evidence="9">
    <location>
        <begin position="26"/>
        <end position="51"/>
    </location>
</feature>
<keyword evidence="3 10" id="KW-0812">Transmembrane</keyword>
<dbReference type="PROSITE" id="PS00154">
    <property type="entry name" value="ATPASE_E1_E2"/>
    <property type="match status" value="1"/>
</dbReference>
<dbReference type="Gene3D" id="3.40.50.1000">
    <property type="entry name" value="HAD superfamily/HAD-like"/>
    <property type="match status" value="1"/>
</dbReference>
<dbReference type="InterPro" id="IPR006068">
    <property type="entry name" value="ATPase_P-typ_cation-transptr_C"/>
</dbReference>
<dbReference type="SFLD" id="SFLDS00003">
    <property type="entry name" value="Haloacid_Dehalogenase"/>
    <property type="match status" value="1"/>
</dbReference>
<feature type="transmembrane region" description="Helical" evidence="10">
    <location>
        <begin position="807"/>
        <end position="825"/>
    </location>
</feature>
<evidence type="ECO:0000313" key="13">
    <source>
        <dbReference type="Proteomes" id="UP000198644"/>
    </source>
</evidence>
<dbReference type="OrthoDB" id="9814270at2"/>
<dbReference type="InterPro" id="IPR059000">
    <property type="entry name" value="ATPase_P-type_domA"/>
</dbReference>
<dbReference type="Pfam" id="PF08282">
    <property type="entry name" value="Hydrolase_3"/>
    <property type="match status" value="1"/>
</dbReference>
<dbReference type="Gene3D" id="1.20.1110.10">
    <property type="entry name" value="Calcium-transporting ATPase, transmembrane domain"/>
    <property type="match status" value="1"/>
</dbReference>
<dbReference type="InterPro" id="IPR023298">
    <property type="entry name" value="ATPase_P-typ_TM_dom_sf"/>
</dbReference>
<dbReference type="RefSeq" id="WP_092010365.1">
    <property type="nucleotide sequence ID" value="NZ_FOYW01000001.1"/>
</dbReference>
<evidence type="ECO:0000256" key="5">
    <source>
        <dbReference type="ARBA" id="ARBA00022840"/>
    </source>
</evidence>
<dbReference type="InterPro" id="IPR001757">
    <property type="entry name" value="P_typ_ATPase"/>
</dbReference>
<evidence type="ECO:0000256" key="9">
    <source>
        <dbReference type="SAM" id="MobiDB-lite"/>
    </source>
</evidence>
<sequence>MAEASTEQRTSWHALPTDEVLDHLDSSSDGLEDATAKERLRETGPNRLEDSGGRPWWRRLLDQFNNILIIILLIAGITAGILGQWVDAAAIFAVVLINAAIGFIQEGKAEKALQSIRSMLSPEATVRRGGNRKTIPAEELVPGDVVLLESGDGVPADLRLLSARRCRMEEAALTGESEPVGKQTDAQPEDADLADRSSMAYASTLCVHGTCEGVVVATAMDTEIGHISRLIESVDTTQTPLQQQLDQFAKVLAGGILALAAAMGAFGVLVHERGIQDMFMAGVGLAVAAIPQGLPAIVTITLALGVQAMARRNAIIRQLPAVETLGSVSTIFTDKTGTLTRNEMTVNAIAMADNDFHVSGVGFTPEGRFSRGRNADEDGTPVEPENEDLLGRLLTAGVLCNDAALRQQDDTWTIDGDPTEGALLVVAAKAGLAPDDVRQEYCRVDDIPFESERKYMATLDEPVDGGDPVIHVKGAPDVLLDMCDRAVGGDNNGELDRDRWHERIEDLSSGGLRVLALASKPADTADTLEEADVESGLTLLGLVGIMDPPRDSAVSSVRECQDAGIRVKMVTGDHALTAQAVATEIGIAGTGGTLTGHDIEEASDEELRDRVLDINVFARAAPEHKLRLVEAIQDHKQVCAMTGDGVNDAPALKRADIGVAMGVQGSEASKEAAEMVLADDNFSTIVAAVREGRRVYANIRKTITFLLPTNGAESLAIMIAILAGTLLPITPVQILWVNMVTAVTLGLALAFEPAEPDIMQQPPRDPKEPILSLFLLWRVLFVSVLLVAPVYGLFLWLQQWQGASVELARTAAVNMLVIGEVVYLLNTRRPLASALSWNGLFGSRRVWLAIGLVLLIQLLWTYTGPMQWLFASDALSLAHWGLIWLAGGIIFLMVEIEKAILRAMKTSKSESVTSAAARRAD</sequence>
<keyword evidence="5" id="KW-0067">ATP-binding</keyword>
<comment type="subcellular location">
    <subcellularLocation>
        <location evidence="1">Membrane</location>
        <topology evidence="1">Multi-pass membrane protein</topology>
    </subcellularLocation>
</comment>
<dbReference type="CDD" id="cd02080">
    <property type="entry name" value="P-type_ATPase_cation"/>
    <property type="match status" value="1"/>
</dbReference>
<proteinExistence type="inferred from homology"/>
<dbReference type="GO" id="GO:1902600">
    <property type="term" value="P:proton transmembrane transport"/>
    <property type="evidence" value="ECO:0007669"/>
    <property type="project" value="TreeGrafter"/>
</dbReference>
<dbReference type="InterPro" id="IPR008250">
    <property type="entry name" value="ATPase_P-typ_transduc_dom_A_sf"/>
</dbReference>
<dbReference type="SFLD" id="SFLDF00027">
    <property type="entry name" value="p-type_atpase"/>
    <property type="match status" value="1"/>
</dbReference>
<keyword evidence="13" id="KW-1185">Reference proteome</keyword>
<dbReference type="Gene3D" id="3.40.1110.10">
    <property type="entry name" value="Calcium-transporting ATPase, cytoplasmic domain N"/>
    <property type="match status" value="1"/>
</dbReference>
<dbReference type="PRINTS" id="PR00120">
    <property type="entry name" value="HATPASE"/>
</dbReference>
<dbReference type="InterPro" id="IPR036412">
    <property type="entry name" value="HAD-like_sf"/>
</dbReference>
<dbReference type="SUPFAM" id="SSF81653">
    <property type="entry name" value="Calcium ATPase, transduction domain A"/>
    <property type="match status" value="1"/>
</dbReference>
<feature type="domain" description="Cation-transporting P-type ATPase N-terminal" evidence="11">
    <location>
        <begin position="11"/>
        <end position="84"/>
    </location>
</feature>
<dbReference type="Pfam" id="PF13246">
    <property type="entry name" value="Cation_ATPase"/>
    <property type="match status" value="1"/>
</dbReference>
<evidence type="ECO:0000256" key="7">
    <source>
        <dbReference type="ARBA" id="ARBA00022989"/>
    </source>
</evidence>
<evidence type="ECO:0000256" key="2">
    <source>
        <dbReference type="ARBA" id="ARBA00005675"/>
    </source>
</evidence>
<organism evidence="12 13">
    <name type="scientific">Marinobacter daqiaonensis</name>
    <dbReference type="NCBI Taxonomy" id="650891"/>
    <lineage>
        <taxon>Bacteria</taxon>
        <taxon>Pseudomonadati</taxon>
        <taxon>Pseudomonadota</taxon>
        <taxon>Gammaproteobacteria</taxon>
        <taxon>Pseudomonadales</taxon>
        <taxon>Marinobacteraceae</taxon>
        <taxon>Marinobacter</taxon>
    </lineage>
</organism>
<dbReference type="SUPFAM" id="SSF81660">
    <property type="entry name" value="Metal cation-transporting ATPase, ATP-binding domain N"/>
    <property type="match status" value="1"/>
</dbReference>
<dbReference type="SUPFAM" id="SSF81665">
    <property type="entry name" value="Calcium ATPase, transmembrane domain M"/>
    <property type="match status" value="1"/>
</dbReference>
<name>A0A1I6HTR5_9GAMM</name>
<dbReference type="InterPro" id="IPR044492">
    <property type="entry name" value="P_typ_ATPase_HD_dom"/>
</dbReference>
<dbReference type="GO" id="GO:0005524">
    <property type="term" value="F:ATP binding"/>
    <property type="evidence" value="ECO:0007669"/>
    <property type="project" value="UniProtKB-KW"/>
</dbReference>
<evidence type="ECO:0000256" key="10">
    <source>
        <dbReference type="SAM" id="Phobius"/>
    </source>
</evidence>
<dbReference type="GO" id="GO:0016887">
    <property type="term" value="F:ATP hydrolysis activity"/>
    <property type="evidence" value="ECO:0007669"/>
    <property type="project" value="InterPro"/>
</dbReference>
<keyword evidence="8 10" id="KW-0472">Membrane</keyword>
<accession>A0A1I6HTR5</accession>
<evidence type="ECO:0000256" key="1">
    <source>
        <dbReference type="ARBA" id="ARBA00004141"/>
    </source>
</evidence>
<dbReference type="Pfam" id="PF00690">
    <property type="entry name" value="Cation_ATPase_N"/>
    <property type="match status" value="1"/>
</dbReference>